<sequence>MITQEEAKTFFLAKNEDLGLKTLKNDPRFPQFFKNIQNRTKNGIFNIKDCLFGEKAIEKVTEFLLEKENFYAVNFSTNPIKKSKSICKLIEKSSKINSLNLSNCEFRKEMKEIIESIIKNNSITFLNISSNIFTPQSLLSLKKLLLKKNSVLVSLELTRSSLNEKAIKLISSTFKKRKWNSPLIQIDLSNNKMQSKGFISLAKGIIQAFQKANILLENLNVEQNFISSNANPFIANLIREVNSLQVLKIGRNNLGDIKEISSALAQNKTLKMIDFSSSKILDSCISNLASIHVKSLILKNNNIHPNSSFLNFCKSLKTNQTLQLLDLEGNHLEMKGANFLVNGLLENTSIIHLNIANCKITDQNCNLSDLIAYNSNIKYLNLKNNLLSNSTASKIATELMLNYSLLFLDLSLNSISFQTLKSCQFFISRNSNLFQSQTLSRLENHIQNFQNVEQDFLDSLNQLDQAKKELISKKNSLNLLNQKISSLSKEKLVLESNLKERFLSKSKKLGNQEENYNNFLQKFTETKISFDFKIRSITSRLERERKKIENLNHQLRDKIVENQIFEIQNKEEIEKLKERENQSVPNPIKNVNKNPIKNVNKNPNKNI</sequence>
<organism evidence="3 4">
    <name type="scientific">Anaeramoeba ignava</name>
    <name type="common">Anaerobic marine amoeba</name>
    <dbReference type="NCBI Taxonomy" id="1746090"/>
    <lineage>
        <taxon>Eukaryota</taxon>
        <taxon>Metamonada</taxon>
        <taxon>Anaeramoebidae</taxon>
        <taxon>Anaeramoeba</taxon>
    </lineage>
</organism>
<feature type="coiled-coil region" evidence="1">
    <location>
        <begin position="449"/>
        <end position="497"/>
    </location>
</feature>
<evidence type="ECO:0000256" key="2">
    <source>
        <dbReference type="SAM" id="MobiDB-lite"/>
    </source>
</evidence>
<accession>A0A9Q0LGN2</accession>
<feature type="compositionally biased region" description="Low complexity" evidence="2">
    <location>
        <begin position="584"/>
        <end position="607"/>
    </location>
</feature>
<dbReference type="AlphaFoldDB" id="A0A9Q0LGN2"/>
<dbReference type="InterPro" id="IPR052394">
    <property type="entry name" value="LRR-containing"/>
</dbReference>
<dbReference type="Proteomes" id="UP001149090">
    <property type="component" value="Unassembled WGS sequence"/>
</dbReference>
<reference evidence="3" key="1">
    <citation type="submission" date="2022-10" db="EMBL/GenBank/DDBJ databases">
        <title>Novel sulphate-reducing endosymbionts in the free-living metamonad Anaeramoeba.</title>
        <authorList>
            <person name="Jerlstrom-Hultqvist J."/>
            <person name="Cepicka I."/>
            <person name="Gallot-Lavallee L."/>
            <person name="Salas-Leiva D."/>
            <person name="Curtis B.A."/>
            <person name="Zahonova K."/>
            <person name="Pipaliya S."/>
            <person name="Dacks J."/>
            <person name="Roger A.J."/>
        </authorList>
    </citation>
    <scope>NUCLEOTIDE SEQUENCE</scope>
    <source>
        <strain evidence="3">BMAN</strain>
    </source>
</reference>
<dbReference type="OMA" id="YQGHTID"/>
<dbReference type="SUPFAM" id="SSF52047">
    <property type="entry name" value="RNI-like"/>
    <property type="match status" value="2"/>
</dbReference>
<dbReference type="Gene3D" id="3.80.10.10">
    <property type="entry name" value="Ribonuclease Inhibitor"/>
    <property type="match status" value="2"/>
</dbReference>
<proteinExistence type="predicted"/>
<protein>
    <submittedName>
        <fullName evidence="3">Rni-like superfamily protein</fullName>
    </submittedName>
</protein>
<evidence type="ECO:0000313" key="4">
    <source>
        <dbReference type="Proteomes" id="UP001149090"/>
    </source>
</evidence>
<name>A0A9Q0LGN2_ANAIG</name>
<keyword evidence="1" id="KW-0175">Coiled coil</keyword>
<dbReference type="PANTHER" id="PTHR24114:SF2">
    <property type="entry name" value="F-BOX DOMAIN-CONTAINING PROTEIN-RELATED"/>
    <property type="match status" value="1"/>
</dbReference>
<evidence type="ECO:0000256" key="1">
    <source>
        <dbReference type="SAM" id="Coils"/>
    </source>
</evidence>
<evidence type="ECO:0000313" key="3">
    <source>
        <dbReference type="EMBL" id="KAJ5072049.1"/>
    </source>
</evidence>
<feature type="region of interest" description="Disordered" evidence="2">
    <location>
        <begin position="577"/>
        <end position="607"/>
    </location>
</feature>
<gene>
    <name evidence="3" type="ORF">M0811_09693</name>
</gene>
<dbReference type="OrthoDB" id="120976at2759"/>
<dbReference type="SMART" id="SM00368">
    <property type="entry name" value="LRR_RI"/>
    <property type="match status" value="4"/>
</dbReference>
<keyword evidence="4" id="KW-1185">Reference proteome</keyword>
<dbReference type="EMBL" id="JAPDFW010000083">
    <property type="protein sequence ID" value="KAJ5072049.1"/>
    <property type="molecule type" value="Genomic_DNA"/>
</dbReference>
<dbReference type="InterPro" id="IPR032675">
    <property type="entry name" value="LRR_dom_sf"/>
</dbReference>
<comment type="caution">
    <text evidence="3">The sequence shown here is derived from an EMBL/GenBank/DDBJ whole genome shotgun (WGS) entry which is preliminary data.</text>
</comment>
<dbReference type="PANTHER" id="PTHR24114">
    <property type="entry name" value="LEUCINE RICH REPEAT FAMILY PROTEIN"/>
    <property type="match status" value="1"/>
</dbReference>